<feature type="domain" description="Sushi" evidence="15">
    <location>
        <begin position="849"/>
        <end position="905"/>
    </location>
</feature>
<evidence type="ECO:0000256" key="9">
    <source>
        <dbReference type="ARBA" id="ARBA00023157"/>
    </source>
</evidence>
<keyword evidence="8" id="KW-0130">Cell adhesion</keyword>
<feature type="domain" description="Sushi" evidence="15">
    <location>
        <begin position="161"/>
        <end position="217"/>
    </location>
</feature>
<dbReference type="STRING" id="7739.C3XRS8"/>
<dbReference type="eggNOG" id="KOG4297">
    <property type="taxonomic scope" value="Eukaryota"/>
</dbReference>
<feature type="domain" description="Sushi" evidence="15">
    <location>
        <begin position="506"/>
        <end position="562"/>
    </location>
</feature>
<evidence type="ECO:0000256" key="8">
    <source>
        <dbReference type="ARBA" id="ARBA00022889"/>
    </source>
</evidence>
<gene>
    <name evidence="16" type="ORF">BRAFLDRAFT_118754</name>
</gene>
<feature type="domain" description="Sushi" evidence="15">
    <location>
        <begin position="104"/>
        <end position="160"/>
    </location>
</feature>
<dbReference type="Pfam" id="PF00084">
    <property type="entry name" value="Sushi"/>
    <property type="match status" value="18"/>
</dbReference>
<dbReference type="GO" id="GO:0007155">
    <property type="term" value="P:cell adhesion"/>
    <property type="evidence" value="ECO:0007669"/>
    <property type="project" value="UniProtKB-KW"/>
</dbReference>
<feature type="domain" description="Sushi" evidence="15">
    <location>
        <begin position="448"/>
        <end position="505"/>
    </location>
</feature>
<evidence type="ECO:0000259" key="14">
    <source>
        <dbReference type="PROSITE" id="PS50041"/>
    </source>
</evidence>
<dbReference type="Pfam" id="PF00059">
    <property type="entry name" value="Lectin_C"/>
    <property type="match status" value="1"/>
</dbReference>
<dbReference type="PANTHER" id="PTHR45656:SF4">
    <property type="entry name" value="PROTEIN CBR-CLEC-78"/>
    <property type="match status" value="1"/>
</dbReference>
<dbReference type="Pfam" id="PF07699">
    <property type="entry name" value="Ephrin_rec_like"/>
    <property type="match status" value="1"/>
</dbReference>
<feature type="domain" description="Sushi" evidence="15">
    <location>
        <begin position="275"/>
        <end position="331"/>
    </location>
</feature>
<dbReference type="InterPro" id="IPR000436">
    <property type="entry name" value="Sushi_SCR_CCP_dom"/>
</dbReference>
<feature type="domain" description="Sushi" evidence="15">
    <location>
        <begin position="620"/>
        <end position="677"/>
    </location>
</feature>
<dbReference type="CDD" id="cd00037">
    <property type="entry name" value="CLECT"/>
    <property type="match status" value="1"/>
</dbReference>
<dbReference type="SMART" id="SM00179">
    <property type="entry name" value="EGF_CA"/>
    <property type="match status" value="1"/>
</dbReference>
<feature type="disulfide bond" evidence="12">
    <location>
        <begin position="819"/>
        <end position="846"/>
    </location>
</feature>
<evidence type="ECO:0000256" key="7">
    <source>
        <dbReference type="ARBA" id="ARBA00022837"/>
    </source>
</evidence>
<evidence type="ECO:0000256" key="10">
    <source>
        <dbReference type="ARBA" id="ARBA00023180"/>
    </source>
</evidence>
<dbReference type="GO" id="GO:0005576">
    <property type="term" value="C:extracellular region"/>
    <property type="evidence" value="ECO:0007669"/>
    <property type="project" value="UniProtKB-SubCell"/>
</dbReference>
<sequence length="1510" mass="162067">MTGTGNEYGDTVHFTCLVGHTLTAGDTDRTCQADGTWSGLQPSCTEKECPPLSTPSNGFMSGTNFYGDQVTFTCHSGYEISGSAVLTCQMNQQWNGTQPTCERKSCLTLDPPLNGKVNGSNLYGDMVTFTCNVGFDLVGDQTRTCQSDQQWSGSQPYCQKQVCGQLLHPSHGTVSGGTNYGDQVTFTCDPGYEIFGSVTLTCLGNQQWSGAPPACTVITCPPLSPVSNGQMNGGTSYGDQVTIACNVGYSLSGSPSRTCMADGTWSGVQPVCNHMKCPDLVAPQHGSMNGGTSIGDTVTFSCDTGYELVGTSDQTCEVTQTWSNATPTCTRLACQNLDPPTYGTINVTGNLYGDTVTFDCDVGYQLIGSPTLTCQSDQQWNASPPSCQRIQCPPLTSPAFGWHFPTQYYYGYKVTFECDTGFNVIGSATLTCQADGQWSATEPTCERIQCPPLSPISNGQMSGGGSFFNDRVTFVCDSGYDLHGSDRRICLSDGTWSGIQPVCNRTECPDLAAPANGYVTLGTFYGDTATYSCQIGYEIDGVAVRTCQADKTWRGMEPTCTKKECPPLQAPTNGLTSGSFSVGSQLTFTCDPGYMLNDNATLSCLDTQVWSGTPPTCDPITCPALSPPSNGQMNGNSNLYGDQASFACDLGFELNGSPSLFCQQDGTWSGAQPVCNALQCPTLTAPAHGTVAGGSSFGETATYSCDAGYEVVGTSTRLCQPSRTWSGNEPTCEKISCASLDAPLNGGISGFNQYGDTVTFDCSIGFELVGDQTRICQSDQQWSGTQPHCQRLKCPQLGMITNGDFTGGLHYGDYASFMCNAGYELQGNNSAVCMENGQWSNPAPLCIAKECPPLTAPQDGTMAGTFFVGDRVTFSCKTGFNLVGNTVIVCKETLTWSGTTPNCERKCCSALYIPFGDYAGTTCYNDTITFNCDPGYEVFGATKTTCDETGQWDTAVPQCQMKCCGDPGSIRDGAVSFTGECSGDVATYSCNSGFSLVGNASYTCSPSGDWGPSPYCQPDNLCDKSTLSQPHEGTKICFTSPQGAEMVEFCQMHCNPGKEYSNHNEAMYECSAATGWLWQVRHYRPGGMSVFMSVNVGVCSSALIDPFAAVVASGLTITMSGPVDMAAIETEMKDYLIDYNLCTLPCQVGNIDLQIDPLARVGPWAKNARSNSRVLMSIQLFSYADESLITPTNTVQMEWVRLAGELREVLTTLEQPGGIGLTVQGVDMVLHAENMQISPPSLGCQQGEILEGIQCRQCGPGTYYDVYESDCRPCPYATYQDEPAQTECKPCKEGTTTPGMSARNSTECQAFAECNCGIHPCKLTDSAGYVCDCLDGYQEEDNAGELLCKDIDECMQPDICPNAACYNRPGTYSCQCLPGFEEPNCIECTPFQGKCYSVSETPGSYDQAKQECNDRGGILAVIKDQMTQDFLLQLLSVDNKDAWIGLADEQDTGQWQWSDGTTLDSNAYTSWANDEPNGNGNCIHLWPPVGFHWDDMGCSSTTYHICQFTF</sequence>
<dbReference type="InterPro" id="IPR018097">
    <property type="entry name" value="EGF_Ca-bd_CS"/>
</dbReference>
<dbReference type="SMART" id="SM00034">
    <property type="entry name" value="CLECT"/>
    <property type="match status" value="1"/>
</dbReference>
<protein>
    <recommendedName>
        <fullName evidence="17">Sushi, von Willebrand factor type A, EGF and pentraxin domain-containing protein 1</fullName>
    </recommendedName>
</protein>
<feature type="disulfide bond" evidence="12">
    <location>
        <begin position="648"/>
        <end position="675"/>
    </location>
</feature>
<keyword evidence="9 11" id="KW-1015">Disulfide bond</keyword>
<keyword evidence="2" id="KW-0964">Secreted</keyword>
<evidence type="ECO:0000256" key="12">
    <source>
        <dbReference type="PROSITE-ProRule" id="PRU00302"/>
    </source>
</evidence>
<dbReference type="SMART" id="SM00032">
    <property type="entry name" value="CCP"/>
    <property type="match status" value="18"/>
</dbReference>
<keyword evidence="4 12" id="KW-0768">Sushi</keyword>
<dbReference type="SMART" id="SM01411">
    <property type="entry name" value="Ephrin_rec_like"/>
    <property type="match status" value="1"/>
</dbReference>
<feature type="disulfide bond" evidence="12">
    <location>
        <begin position="418"/>
        <end position="445"/>
    </location>
</feature>
<comment type="caution">
    <text evidence="11">Lacks conserved residue(s) required for the propagation of feature annotation.</text>
</comment>
<dbReference type="InterPro" id="IPR035976">
    <property type="entry name" value="Sushi/SCR/CCP_sf"/>
</dbReference>
<feature type="disulfide bond" evidence="12">
    <location>
        <begin position="74"/>
        <end position="101"/>
    </location>
</feature>
<feature type="domain" description="Sushi" evidence="15">
    <location>
        <begin position="1"/>
        <end position="46"/>
    </location>
</feature>
<dbReference type="PROSITE" id="PS50026">
    <property type="entry name" value="EGF_3"/>
    <property type="match status" value="1"/>
</dbReference>
<evidence type="ECO:0000256" key="4">
    <source>
        <dbReference type="ARBA" id="ARBA00022659"/>
    </source>
</evidence>
<keyword evidence="6" id="KW-0677">Repeat</keyword>
<reference evidence="16" key="1">
    <citation type="journal article" date="2008" name="Nature">
        <title>The amphioxus genome and the evolution of the chordate karyotype.</title>
        <authorList>
            <consortium name="US DOE Joint Genome Institute (JGI-PGF)"/>
            <person name="Putnam N.H."/>
            <person name="Butts T."/>
            <person name="Ferrier D.E.K."/>
            <person name="Furlong R.F."/>
            <person name="Hellsten U."/>
            <person name="Kawashima T."/>
            <person name="Robinson-Rechavi M."/>
            <person name="Shoguchi E."/>
            <person name="Terry A."/>
            <person name="Yu J.-K."/>
            <person name="Benito-Gutierrez E.L."/>
            <person name="Dubchak I."/>
            <person name="Garcia-Fernandez J."/>
            <person name="Gibson-Brown J.J."/>
            <person name="Grigoriev I.V."/>
            <person name="Horton A.C."/>
            <person name="de Jong P.J."/>
            <person name="Jurka J."/>
            <person name="Kapitonov V.V."/>
            <person name="Kohara Y."/>
            <person name="Kuroki Y."/>
            <person name="Lindquist E."/>
            <person name="Lucas S."/>
            <person name="Osoegawa K."/>
            <person name="Pennacchio L.A."/>
            <person name="Salamov A.A."/>
            <person name="Satou Y."/>
            <person name="Sauka-Spengler T."/>
            <person name="Schmutz J."/>
            <person name="Shin-I T."/>
            <person name="Toyoda A."/>
            <person name="Bronner-Fraser M."/>
            <person name="Fujiyama A."/>
            <person name="Holland L.Z."/>
            <person name="Holland P.W.H."/>
            <person name="Satoh N."/>
            <person name="Rokhsar D.S."/>
        </authorList>
    </citation>
    <scope>NUCLEOTIDE SEQUENCE [LARGE SCALE GENOMIC DNA]</scope>
    <source>
        <strain evidence="16">S238N-H82</strain>
        <tissue evidence="16">Testes</tissue>
    </source>
</reference>
<dbReference type="InterPro" id="IPR001304">
    <property type="entry name" value="C-type_lectin-like"/>
</dbReference>
<dbReference type="Gene3D" id="2.10.50.10">
    <property type="entry name" value="Tumor Necrosis Factor Receptor, subunit A, domain 2"/>
    <property type="match status" value="1"/>
</dbReference>
<dbReference type="Gene3D" id="3.10.100.10">
    <property type="entry name" value="Mannose-Binding Protein A, subunit A"/>
    <property type="match status" value="1"/>
</dbReference>
<organism>
    <name type="scientific">Branchiostoma floridae</name>
    <name type="common">Florida lancelet</name>
    <name type="synonym">Amphioxus</name>
    <dbReference type="NCBI Taxonomy" id="7739"/>
    <lineage>
        <taxon>Eukaryota</taxon>
        <taxon>Metazoa</taxon>
        <taxon>Chordata</taxon>
        <taxon>Cephalochordata</taxon>
        <taxon>Leptocardii</taxon>
        <taxon>Amphioxiformes</taxon>
        <taxon>Branchiostomatidae</taxon>
        <taxon>Branchiostoma</taxon>
    </lineage>
</organism>
<dbReference type="PROSITE" id="PS01187">
    <property type="entry name" value="EGF_CA"/>
    <property type="match status" value="1"/>
</dbReference>
<dbReference type="InterPro" id="IPR001881">
    <property type="entry name" value="EGF-like_Ca-bd_dom"/>
</dbReference>
<evidence type="ECO:0000256" key="11">
    <source>
        <dbReference type="PROSITE-ProRule" id="PRU00076"/>
    </source>
</evidence>
<feature type="disulfide bond" evidence="12">
    <location>
        <begin position="360"/>
        <end position="387"/>
    </location>
</feature>
<dbReference type="Gene3D" id="2.10.25.10">
    <property type="entry name" value="Laminin"/>
    <property type="match status" value="1"/>
</dbReference>
<proteinExistence type="predicted"/>
<feature type="domain" description="Sushi" evidence="15">
    <location>
        <begin position="390"/>
        <end position="447"/>
    </location>
</feature>
<keyword evidence="5" id="KW-0732">Signal</keyword>
<dbReference type="Gene3D" id="2.10.70.10">
    <property type="entry name" value="Complement Module, domain 1"/>
    <property type="match status" value="18"/>
</dbReference>
<dbReference type="InterPro" id="IPR000152">
    <property type="entry name" value="EGF-type_Asp/Asn_hydroxyl_site"/>
</dbReference>
<evidence type="ECO:0000256" key="6">
    <source>
        <dbReference type="ARBA" id="ARBA00022737"/>
    </source>
</evidence>
<dbReference type="SUPFAM" id="SSF57196">
    <property type="entry name" value="EGF/Laminin"/>
    <property type="match status" value="1"/>
</dbReference>
<feature type="disulfide bond" evidence="12">
    <location>
        <begin position="762"/>
        <end position="789"/>
    </location>
</feature>
<evidence type="ECO:0000256" key="2">
    <source>
        <dbReference type="ARBA" id="ARBA00022525"/>
    </source>
</evidence>
<dbReference type="FunFam" id="2.10.70.10:FF:000064">
    <property type="entry name" value="Fibulin 7"/>
    <property type="match status" value="1"/>
</dbReference>
<keyword evidence="10" id="KW-0325">Glycoprotein</keyword>
<evidence type="ECO:0000256" key="3">
    <source>
        <dbReference type="ARBA" id="ARBA00022536"/>
    </source>
</evidence>
<feature type="domain" description="Sushi" evidence="15">
    <location>
        <begin position="47"/>
        <end position="103"/>
    </location>
</feature>
<feature type="disulfide bond" evidence="12">
    <location>
        <begin position="188"/>
        <end position="215"/>
    </location>
</feature>
<feature type="disulfide bond" evidence="12">
    <location>
        <begin position="705"/>
        <end position="732"/>
    </location>
</feature>
<feature type="domain" description="Sushi" evidence="15">
    <location>
        <begin position="678"/>
        <end position="734"/>
    </location>
</feature>
<dbReference type="CDD" id="cd00033">
    <property type="entry name" value="CCP"/>
    <property type="match status" value="18"/>
</dbReference>
<feature type="disulfide bond" evidence="12">
    <location>
        <begin position="590"/>
        <end position="617"/>
    </location>
</feature>
<evidence type="ECO:0000313" key="16">
    <source>
        <dbReference type="EMBL" id="EEN69396.1"/>
    </source>
</evidence>
<dbReference type="GO" id="GO:0005509">
    <property type="term" value="F:calcium ion binding"/>
    <property type="evidence" value="ECO:0007669"/>
    <property type="project" value="InterPro"/>
</dbReference>
<feature type="disulfide bond" evidence="12">
    <location>
        <begin position="932"/>
        <end position="959"/>
    </location>
</feature>
<feature type="domain" description="Sushi" evidence="15">
    <location>
        <begin position="563"/>
        <end position="619"/>
    </location>
</feature>
<feature type="domain" description="Sushi" evidence="15">
    <location>
        <begin position="218"/>
        <end position="274"/>
    </location>
</feature>
<feature type="domain" description="Sushi" evidence="15">
    <location>
        <begin position="735"/>
        <end position="791"/>
    </location>
</feature>
<dbReference type="PROSITE" id="PS50041">
    <property type="entry name" value="C_TYPE_LECTIN_2"/>
    <property type="match status" value="1"/>
</dbReference>
<feature type="disulfide bond" evidence="12">
    <location>
        <begin position="302"/>
        <end position="329"/>
    </location>
</feature>
<dbReference type="PROSITE" id="PS50923">
    <property type="entry name" value="SUSHI"/>
    <property type="match status" value="18"/>
</dbReference>
<feature type="domain" description="Sushi" evidence="15">
    <location>
        <begin position="332"/>
        <end position="389"/>
    </location>
</feature>
<dbReference type="SUPFAM" id="SSF56436">
    <property type="entry name" value="C-type lectin-like"/>
    <property type="match status" value="1"/>
</dbReference>
<keyword evidence="7" id="KW-0106">Calcium</keyword>
<dbReference type="InterPro" id="IPR000742">
    <property type="entry name" value="EGF"/>
</dbReference>
<dbReference type="InterPro" id="IPR016186">
    <property type="entry name" value="C-type_lectin-like/link_sf"/>
</dbReference>
<feature type="disulfide bond" evidence="12">
    <location>
        <begin position="533"/>
        <end position="560"/>
    </location>
</feature>
<evidence type="ECO:0008006" key="17">
    <source>
        <dbReference type="Google" id="ProtNLM"/>
    </source>
</evidence>
<feature type="disulfide bond" evidence="12">
    <location>
        <begin position="476"/>
        <end position="503"/>
    </location>
</feature>
<feature type="domain" description="C-type lectin" evidence="14">
    <location>
        <begin position="1391"/>
        <end position="1507"/>
    </location>
</feature>
<feature type="domain" description="Sushi" evidence="15">
    <location>
        <begin position="792"/>
        <end position="848"/>
    </location>
</feature>
<dbReference type="PROSITE" id="PS00010">
    <property type="entry name" value="ASX_HYDROXYL"/>
    <property type="match status" value="1"/>
</dbReference>
<comment type="subcellular location">
    <subcellularLocation>
        <location evidence="1">Secreted</location>
    </subcellularLocation>
</comment>
<dbReference type="InterPro" id="IPR011641">
    <property type="entry name" value="Tyr-kin_ephrin_A/B_rcpt-like"/>
</dbReference>
<feature type="disulfide bond" evidence="12">
    <location>
        <begin position="245"/>
        <end position="272"/>
    </location>
</feature>
<feature type="disulfide bond" evidence="11">
    <location>
        <begin position="1376"/>
        <end position="1385"/>
    </location>
</feature>
<feature type="disulfide bond" evidence="12">
    <location>
        <begin position="876"/>
        <end position="903"/>
    </location>
</feature>
<feature type="domain" description="Sushi" evidence="15">
    <location>
        <begin position="906"/>
        <end position="961"/>
    </location>
</feature>
<dbReference type="CDD" id="cd00054">
    <property type="entry name" value="EGF_CA"/>
    <property type="match status" value="1"/>
</dbReference>
<dbReference type="InterPro" id="IPR016187">
    <property type="entry name" value="CTDL_fold"/>
</dbReference>
<dbReference type="InParanoid" id="C3XRS8"/>
<evidence type="ECO:0000256" key="1">
    <source>
        <dbReference type="ARBA" id="ARBA00004613"/>
    </source>
</evidence>
<dbReference type="SMART" id="SM00181">
    <property type="entry name" value="EGF"/>
    <property type="match status" value="2"/>
</dbReference>
<name>C3XRS8_BRAFL</name>
<feature type="domain" description="EGF-like" evidence="13">
    <location>
        <begin position="1350"/>
        <end position="1386"/>
    </location>
</feature>
<accession>C3XRS8</accession>
<dbReference type="EMBL" id="GG666456">
    <property type="protein sequence ID" value="EEN69396.1"/>
    <property type="molecule type" value="Genomic_DNA"/>
</dbReference>
<dbReference type="InterPro" id="IPR051277">
    <property type="entry name" value="SEZ6_CSMD_C4BPB_Regulators"/>
</dbReference>
<evidence type="ECO:0000256" key="5">
    <source>
        <dbReference type="ARBA" id="ARBA00022729"/>
    </source>
</evidence>
<feature type="disulfide bond" evidence="12">
    <location>
        <begin position="131"/>
        <end position="158"/>
    </location>
</feature>
<dbReference type="PANTHER" id="PTHR45656">
    <property type="entry name" value="PROTEIN CBR-CLEC-78"/>
    <property type="match status" value="1"/>
</dbReference>
<evidence type="ECO:0000259" key="13">
    <source>
        <dbReference type="PROSITE" id="PS50026"/>
    </source>
</evidence>
<dbReference type="SUPFAM" id="SSF57535">
    <property type="entry name" value="Complement control module/SCR domain"/>
    <property type="match status" value="18"/>
</dbReference>
<keyword evidence="3 11" id="KW-0245">EGF-like domain</keyword>
<feature type="domain" description="Sushi" evidence="15">
    <location>
        <begin position="962"/>
        <end position="1018"/>
    </location>
</feature>
<evidence type="ECO:0000259" key="15">
    <source>
        <dbReference type="PROSITE" id="PS50923"/>
    </source>
</evidence>